<name>A0AB37TD61_ACIPI</name>
<protein>
    <submittedName>
        <fullName evidence="2">DUF551 domain-containing protein</fullName>
    </submittedName>
</protein>
<reference evidence="2 3" key="1">
    <citation type="submission" date="2018-10" db="EMBL/GenBank/DDBJ databases">
        <title>GWAS and RNA-Seq identify cryptic mechanisms of antimicrobial resistance in Acinetobacter baumannii.</title>
        <authorList>
            <person name="Sahl J.W."/>
        </authorList>
    </citation>
    <scope>NUCLEOTIDE SEQUENCE [LARGE SCALE GENOMIC DNA]</scope>
    <source>
        <strain evidence="2 3">TG41884</strain>
    </source>
</reference>
<proteinExistence type="predicted"/>
<accession>A0AB37TD61</accession>
<evidence type="ECO:0000313" key="2">
    <source>
        <dbReference type="EMBL" id="RSO56173.1"/>
    </source>
</evidence>
<organism evidence="2 3">
    <name type="scientific">Acinetobacter pittii</name>
    <name type="common">Acinetobacter genomosp. 3</name>
    <dbReference type="NCBI Taxonomy" id="48296"/>
    <lineage>
        <taxon>Bacteria</taxon>
        <taxon>Pseudomonadati</taxon>
        <taxon>Pseudomonadota</taxon>
        <taxon>Gammaproteobacteria</taxon>
        <taxon>Moraxellales</taxon>
        <taxon>Moraxellaceae</taxon>
        <taxon>Acinetobacter</taxon>
        <taxon>Acinetobacter calcoaceticus/baumannii complex</taxon>
    </lineage>
</organism>
<dbReference type="Pfam" id="PF04448">
    <property type="entry name" value="DUF551"/>
    <property type="match status" value="1"/>
</dbReference>
<dbReference type="InterPro" id="IPR007539">
    <property type="entry name" value="DUF551"/>
</dbReference>
<comment type="caution">
    <text evidence="2">The sequence shown here is derived from an EMBL/GenBank/DDBJ whole genome shotgun (WGS) entry which is preliminary data.</text>
</comment>
<evidence type="ECO:0000259" key="1">
    <source>
        <dbReference type="Pfam" id="PF04448"/>
    </source>
</evidence>
<evidence type="ECO:0000313" key="3">
    <source>
        <dbReference type="Proteomes" id="UP000271320"/>
    </source>
</evidence>
<gene>
    <name evidence="2" type="ORF">EA752_17265</name>
</gene>
<sequence length="125" mass="14723">MDMFSYSIVENNEVFFMREQARQLWKFWNKAKAQAVPEWISVEDHLPEEGQEVIVHHFGHVVQATKDKNYVGGFKQRNCYGWECVSSYISHWQPKNFKLPDNYSMYYTDESPYKETLANVSGAEG</sequence>
<dbReference type="Proteomes" id="UP000271320">
    <property type="component" value="Unassembled WGS sequence"/>
</dbReference>
<dbReference type="AlphaFoldDB" id="A0AB37TD61"/>
<feature type="domain" description="DUF551" evidence="1">
    <location>
        <begin position="38"/>
        <end position="94"/>
    </location>
</feature>
<dbReference type="EMBL" id="RFEW01000018">
    <property type="protein sequence ID" value="RSO56173.1"/>
    <property type="molecule type" value="Genomic_DNA"/>
</dbReference>